<name>A0A9N8DZE8_9STRA</name>
<dbReference type="OrthoDB" id="2100592at2759"/>
<dbReference type="AlphaFoldDB" id="A0A9N8DZE8"/>
<feature type="region of interest" description="Disordered" evidence="1">
    <location>
        <begin position="107"/>
        <end position="126"/>
    </location>
</feature>
<organism evidence="2 3">
    <name type="scientific">Seminavis robusta</name>
    <dbReference type="NCBI Taxonomy" id="568900"/>
    <lineage>
        <taxon>Eukaryota</taxon>
        <taxon>Sar</taxon>
        <taxon>Stramenopiles</taxon>
        <taxon>Ochrophyta</taxon>
        <taxon>Bacillariophyta</taxon>
        <taxon>Bacillariophyceae</taxon>
        <taxon>Bacillariophycidae</taxon>
        <taxon>Naviculales</taxon>
        <taxon>Naviculaceae</taxon>
        <taxon>Seminavis</taxon>
    </lineage>
</organism>
<accession>A0A9N8DZE8</accession>
<dbReference type="Proteomes" id="UP001153069">
    <property type="component" value="Unassembled WGS sequence"/>
</dbReference>
<feature type="region of interest" description="Disordered" evidence="1">
    <location>
        <begin position="141"/>
        <end position="177"/>
    </location>
</feature>
<sequence>MSKRGSLKMKVGNVFKRGGKKKERCNSDTESSESSMDLDELRQHIGELSLTFKDSNSAVNERKSQDVNRSITLNTSTGNSSLVQEFNNSSSNDDRMKNLILSYKSKPRPFRDTKAPPRPHKSRSFKMDGVPAFMNQEIQKNARREAEKRRKRQQAKSATPMSELHESMASMSMPTMTRKERPKVRFLNLPKDHPLYWDHTKLSASDFPEEDRAFLAKTLKNPMKSLGGQASPARADIILKKLHLKDWDAATIGRSAMALFHPDSNPLNLSPEVTNYFFTRFNTLKTGLDEGDEIQYMDRTYQQREGTLPELYSRLRGDFEEATRSYEIHQNSPYDF</sequence>
<evidence type="ECO:0000313" key="3">
    <source>
        <dbReference type="Proteomes" id="UP001153069"/>
    </source>
</evidence>
<reference evidence="2" key="1">
    <citation type="submission" date="2020-06" db="EMBL/GenBank/DDBJ databases">
        <authorList>
            <consortium name="Plant Systems Biology data submission"/>
        </authorList>
    </citation>
    <scope>NUCLEOTIDE SEQUENCE</scope>
    <source>
        <strain evidence="2">D6</strain>
    </source>
</reference>
<comment type="caution">
    <text evidence="2">The sequence shown here is derived from an EMBL/GenBank/DDBJ whole genome shotgun (WGS) entry which is preliminary data.</text>
</comment>
<gene>
    <name evidence="2" type="ORF">SEMRO_499_G155070.1</name>
</gene>
<dbReference type="EMBL" id="CAICTM010000498">
    <property type="protein sequence ID" value="CAB9511712.1"/>
    <property type="molecule type" value="Genomic_DNA"/>
</dbReference>
<feature type="region of interest" description="Disordered" evidence="1">
    <location>
        <begin position="1"/>
        <end position="39"/>
    </location>
</feature>
<keyword evidence="3" id="KW-1185">Reference proteome</keyword>
<evidence type="ECO:0000256" key="1">
    <source>
        <dbReference type="SAM" id="MobiDB-lite"/>
    </source>
</evidence>
<evidence type="ECO:0000313" key="2">
    <source>
        <dbReference type="EMBL" id="CAB9511712.1"/>
    </source>
</evidence>
<feature type="region of interest" description="Disordered" evidence="1">
    <location>
        <begin position="71"/>
        <end position="94"/>
    </location>
</feature>
<feature type="compositionally biased region" description="Polar residues" evidence="1">
    <location>
        <begin position="71"/>
        <end position="91"/>
    </location>
</feature>
<protein>
    <submittedName>
        <fullName evidence="2">Uncharacterized protein</fullName>
    </submittedName>
</protein>
<proteinExistence type="predicted"/>